<accession>A0A2N3XQQ4</accession>
<proteinExistence type="predicted"/>
<sequence>MLARLYAVCTVSRETLLRVTTPEPWPADGPKLTVDTESAEHADEPIRSAGLNQPWRAAVAGIELVVAVVLLLVGWWAWQRGTVTIYLPGPQGAVDVVTRSIGSWLGTSVGAVTMAGLLLLDAIRQLVLASRARRRESNGV</sequence>
<protein>
    <submittedName>
        <fullName evidence="2">Uncharacterized protein</fullName>
    </submittedName>
</protein>
<organism evidence="2 3">
    <name type="scientific">Saccharopolyspora spinosa</name>
    <dbReference type="NCBI Taxonomy" id="60894"/>
    <lineage>
        <taxon>Bacteria</taxon>
        <taxon>Bacillati</taxon>
        <taxon>Actinomycetota</taxon>
        <taxon>Actinomycetes</taxon>
        <taxon>Pseudonocardiales</taxon>
        <taxon>Pseudonocardiaceae</taxon>
        <taxon>Saccharopolyspora</taxon>
    </lineage>
</organism>
<dbReference type="STRING" id="994479.GCA_000194155_06004"/>
<reference evidence="2" key="1">
    <citation type="submission" date="2017-12" db="EMBL/GenBank/DDBJ databases">
        <title>Sequencing the genomes of 1000 Actinobacteria strains.</title>
        <authorList>
            <person name="Klenk H.-P."/>
        </authorList>
    </citation>
    <scope>NUCLEOTIDE SEQUENCE [LARGE SCALE GENOMIC DNA]</scope>
    <source>
        <strain evidence="2">DSM 44228</strain>
    </source>
</reference>
<comment type="caution">
    <text evidence="2">The sequence shown here is derived from an EMBL/GenBank/DDBJ whole genome shotgun (WGS) entry which is preliminary data.</text>
</comment>
<name>A0A2N3XQQ4_SACSN</name>
<dbReference type="EMBL" id="PJNB01000001">
    <property type="protein sequence ID" value="PKW13005.1"/>
    <property type="molecule type" value="Genomic_DNA"/>
</dbReference>
<feature type="transmembrane region" description="Helical" evidence="1">
    <location>
        <begin position="57"/>
        <end position="78"/>
    </location>
</feature>
<evidence type="ECO:0000313" key="3">
    <source>
        <dbReference type="Proteomes" id="UP000233786"/>
    </source>
</evidence>
<evidence type="ECO:0000256" key="1">
    <source>
        <dbReference type="SAM" id="Phobius"/>
    </source>
</evidence>
<dbReference type="Proteomes" id="UP000233786">
    <property type="component" value="Unassembled WGS sequence"/>
</dbReference>
<feature type="transmembrane region" description="Helical" evidence="1">
    <location>
        <begin position="101"/>
        <end position="123"/>
    </location>
</feature>
<keyword evidence="3" id="KW-1185">Reference proteome</keyword>
<gene>
    <name evidence="2" type="ORF">A8926_0506</name>
</gene>
<keyword evidence="1" id="KW-0472">Membrane</keyword>
<keyword evidence="1" id="KW-0812">Transmembrane</keyword>
<evidence type="ECO:0000313" key="2">
    <source>
        <dbReference type="EMBL" id="PKW13005.1"/>
    </source>
</evidence>
<dbReference type="AlphaFoldDB" id="A0A2N3XQQ4"/>
<keyword evidence="1" id="KW-1133">Transmembrane helix</keyword>